<proteinExistence type="inferred from homology"/>
<reference evidence="11 12" key="1">
    <citation type="submission" date="2022-09" db="EMBL/GenBank/DDBJ databases">
        <authorList>
            <person name="Palmer J.M."/>
        </authorList>
    </citation>
    <scope>NUCLEOTIDE SEQUENCE [LARGE SCALE GENOMIC DNA]</scope>
    <source>
        <strain evidence="11 12">DSM 7382</strain>
    </source>
</reference>
<dbReference type="GO" id="GO:0035673">
    <property type="term" value="F:oligopeptide transmembrane transporter activity"/>
    <property type="evidence" value="ECO:0007669"/>
    <property type="project" value="InterPro"/>
</dbReference>
<evidence type="ECO:0000256" key="3">
    <source>
        <dbReference type="ARBA" id="ARBA00022448"/>
    </source>
</evidence>
<dbReference type="GO" id="GO:0015031">
    <property type="term" value="P:protein transport"/>
    <property type="evidence" value="ECO:0007669"/>
    <property type="project" value="UniProtKB-KW"/>
</dbReference>
<dbReference type="NCBIfam" id="TIGR00728">
    <property type="entry name" value="OPT_sfam"/>
    <property type="match status" value="1"/>
</dbReference>
<dbReference type="Proteomes" id="UP001385951">
    <property type="component" value="Unassembled WGS sequence"/>
</dbReference>
<feature type="transmembrane region" description="Helical" evidence="10">
    <location>
        <begin position="96"/>
        <end position="115"/>
    </location>
</feature>
<feature type="region of interest" description="Disordered" evidence="9">
    <location>
        <begin position="1"/>
        <end position="39"/>
    </location>
</feature>
<feature type="transmembrane region" description="Helical" evidence="10">
    <location>
        <begin position="261"/>
        <end position="280"/>
    </location>
</feature>
<comment type="similarity">
    <text evidence="2">Belongs to the oligopeptide OPT transporter family.</text>
</comment>
<evidence type="ECO:0000256" key="2">
    <source>
        <dbReference type="ARBA" id="ARBA00008807"/>
    </source>
</evidence>
<keyword evidence="8 10" id="KW-0472">Membrane</keyword>
<feature type="transmembrane region" description="Helical" evidence="10">
    <location>
        <begin position="196"/>
        <end position="214"/>
    </location>
</feature>
<feature type="transmembrane region" description="Helical" evidence="10">
    <location>
        <begin position="220"/>
        <end position="240"/>
    </location>
</feature>
<evidence type="ECO:0000256" key="1">
    <source>
        <dbReference type="ARBA" id="ARBA00004141"/>
    </source>
</evidence>
<keyword evidence="6" id="KW-0653">Protein transport</keyword>
<dbReference type="InterPro" id="IPR004813">
    <property type="entry name" value="OPT"/>
</dbReference>
<dbReference type="Pfam" id="PF03169">
    <property type="entry name" value="OPT"/>
    <property type="match status" value="1"/>
</dbReference>
<dbReference type="InterPro" id="IPR004648">
    <property type="entry name" value="Oligpept_transpt"/>
</dbReference>
<organism evidence="11 12">
    <name type="scientific">Cerrena zonata</name>
    <dbReference type="NCBI Taxonomy" id="2478898"/>
    <lineage>
        <taxon>Eukaryota</taxon>
        <taxon>Fungi</taxon>
        <taxon>Dikarya</taxon>
        <taxon>Basidiomycota</taxon>
        <taxon>Agaricomycotina</taxon>
        <taxon>Agaricomycetes</taxon>
        <taxon>Polyporales</taxon>
        <taxon>Cerrenaceae</taxon>
        <taxon>Cerrena</taxon>
    </lineage>
</organism>
<gene>
    <name evidence="11" type="ORF">QCA50_007274</name>
</gene>
<evidence type="ECO:0000256" key="8">
    <source>
        <dbReference type="ARBA" id="ARBA00023136"/>
    </source>
</evidence>
<evidence type="ECO:0000256" key="9">
    <source>
        <dbReference type="SAM" id="MobiDB-lite"/>
    </source>
</evidence>
<sequence>MELSAKTEEPIDSPRTLVPPYGDPEKMAEATQDPYGVEDVITPPPSIRHAASIPDFFDPNFDTEADFLENDSPYPEVRSAVANFDDPEMPVNTLRAWIIGIIWAMVLPGVNQFFYLRYPTIMVSNTVAQLLTFPMGRLWARFMPSIRIWGYSLNPGPFTIKEHVLCTIMAGVGAQSAYATEIVAVQRLWYNQNFNFAYQWMLVMSTQMIGFSIGGLARKLLVAPASMIWPNTLVTCAMFNTLHSQNYAGIGQRDGISRERFFAYAFLAAAFWYIIPGYLFQALSMFTWV</sequence>
<evidence type="ECO:0000256" key="10">
    <source>
        <dbReference type="SAM" id="Phobius"/>
    </source>
</evidence>
<comment type="subcellular location">
    <subcellularLocation>
        <location evidence="1">Membrane</location>
        <topology evidence="1">Multi-pass membrane protein</topology>
    </subcellularLocation>
</comment>
<name>A0AAW0GAN9_9APHY</name>
<keyword evidence="4 10" id="KW-0812">Transmembrane</keyword>
<dbReference type="EMBL" id="JASBNA010000008">
    <property type="protein sequence ID" value="KAK7689482.1"/>
    <property type="molecule type" value="Genomic_DNA"/>
</dbReference>
<dbReference type="GO" id="GO:0016020">
    <property type="term" value="C:membrane"/>
    <property type="evidence" value="ECO:0007669"/>
    <property type="project" value="UniProtKB-SubCell"/>
</dbReference>
<evidence type="ECO:0000256" key="6">
    <source>
        <dbReference type="ARBA" id="ARBA00022927"/>
    </source>
</evidence>
<accession>A0AAW0GAN9</accession>
<keyword evidence="3" id="KW-0813">Transport</keyword>
<evidence type="ECO:0000313" key="11">
    <source>
        <dbReference type="EMBL" id="KAK7689482.1"/>
    </source>
</evidence>
<keyword evidence="7 10" id="KW-1133">Transmembrane helix</keyword>
<dbReference type="AlphaFoldDB" id="A0AAW0GAN9"/>
<dbReference type="PANTHER" id="PTHR22601">
    <property type="entry name" value="ISP4 LIKE PROTEIN"/>
    <property type="match status" value="1"/>
</dbReference>
<comment type="caution">
    <text evidence="11">The sequence shown here is derived from an EMBL/GenBank/DDBJ whole genome shotgun (WGS) entry which is preliminary data.</text>
</comment>
<evidence type="ECO:0000313" key="12">
    <source>
        <dbReference type="Proteomes" id="UP001385951"/>
    </source>
</evidence>
<keyword evidence="12" id="KW-1185">Reference proteome</keyword>
<evidence type="ECO:0000256" key="4">
    <source>
        <dbReference type="ARBA" id="ARBA00022692"/>
    </source>
</evidence>
<keyword evidence="5" id="KW-0571">Peptide transport</keyword>
<protein>
    <submittedName>
        <fullName evidence="11">Uncharacterized protein</fullName>
    </submittedName>
</protein>
<evidence type="ECO:0000256" key="7">
    <source>
        <dbReference type="ARBA" id="ARBA00022989"/>
    </source>
</evidence>
<evidence type="ECO:0000256" key="5">
    <source>
        <dbReference type="ARBA" id="ARBA00022856"/>
    </source>
</evidence>